<keyword evidence="3 7" id="KW-1133">Transmembrane helix</keyword>
<evidence type="ECO:0000256" key="7">
    <source>
        <dbReference type="SAM" id="Phobius"/>
    </source>
</evidence>
<dbReference type="PROSITE" id="PS50234">
    <property type="entry name" value="VWFA"/>
    <property type="match status" value="1"/>
</dbReference>
<organism evidence="9 10">
    <name type="scientific">Luteolibacter pohnpeiensis</name>
    <dbReference type="NCBI Taxonomy" id="454153"/>
    <lineage>
        <taxon>Bacteria</taxon>
        <taxon>Pseudomonadati</taxon>
        <taxon>Verrucomicrobiota</taxon>
        <taxon>Verrucomicrobiia</taxon>
        <taxon>Verrucomicrobiales</taxon>
        <taxon>Verrucomicrobiaceae</taxon>
        <taxon>Luteolibacter</taxon>
    </lineage>
</organism>
<feature type="coiled-coil region" evidence="5">
    <location>
        <begin position="365"/>
        <end position="392"/>
    </location>
</feature>
<gene>
    <name evidence="9" type="ORF">JIN85_12470</name>
</gene>
<dbReference type="InterPro" id="IPR036465">
    <property type="entry name" value="vWFA_dom_sf"/>
</dbReference>
<dbReference type="InterPro" id="IPR050768">
    <property type="entry name" value="UPF0353/GerABKA_families"/>
</dbReference>
<feature type="domain" description="VWFA" evidence="8">
    <location>
        <begin position="91"/>
        <end position="291"/>
    </location>
</feature>
<evidence type="ECO:0000256" key="4">
    <source>
        <dbReference type="ARBA" id="ARBA00023136"/>
    </source>
</evidence>
<accession>A0A934S6Q0</accession>
<evidence type="ECO:0000256" key="6">
    <source>
        <dbReference type="SAM" id="MobiDB-lite"/>
    </source>
</evidence>
<dbReference type="Gene3D" id="1.25.40.10">
    <property type="entry name" value="Tetratricopeptide repeat domain"/>
    <property type="match status" value="1"/>
</dbReference>
<keyword evidence="1" id="KW-1003">Cell membrane</keyword>
<feature type="transmembrane region" description="Helical" evidence="7">
    <location>
        <begin position="6"/>
        <end position="27"/>
    </location>
</feature>
<reference evidence="9" key="1">
    <citation type="submission" date="2021-01" db="EMBL/GenBank/DDBJ databases">
        <title>Modified the classification status of verrucomicrobia.</title>
        <authorList>
            <person name="Feng X."/>
        </authorList>
    </citation>
    <scope>NUCLEOTIDE SEQUENCE</scope>
    <source>
        <strain evidence="9">KCTC 22041</strain>
    </source>
</reference>
<evidence type="ECO:0000256" key="5">
    <source>
        <dbReference type="SAM" id="Coils"/>
    </source>
</evidence>
<dbReference type="SMART" id="SM00327">
    <property type="entry name" value="VWA"/>
    <property type="match status" value="1"/>
</dbReference>
<feature type="transmembrane region" description="Helical" evidence="7">
    <location>
        <begin position="307"/>
        <end position="325"/>
    </location>
</feature>
<dbReference type="Pfam" id="PF13519">
    <property type="entry name" value="VWA_2"/>
    <property type="match status" value="1"/>
</dbReference>
<dbReference type="RefSeq" id="WP_200271151.1">
    <property type="nucleotide sequence ID" value="NZ_JAENIJ010000019.1"/>
</dbReference>
<dbReference type="AlphaFoldDB" id="A0A934S6Q0"/>
<protein>
    <submittedName>
        <fullName evidence="9">VWA domain-containing protein</fullName>
    </submittedName>
</protein>
<dbReference type="InterPro" id="IPR011990">
    <property type="entry name" value="TPR-like_helical_dom_sf"/>
</dbReference>
<evidence type="ECO:0000256" key="2">
    <source>
        <dbReference type="ARBA" id="ARBA00022692"/>
    </source>
</evidence>
<dbReference type="SUPFAM" id="SSF53300">
    <property type="entry name" value="vWA-like"/>
    <property type="match status" value="1"/>
</dbReference>
<feature type="compositionally biased region" description="Basic and acidic residues" evidence="6">
    <location>
        <begin position="641"/>
        <end position="651"/>
    </location>
</feature>
<keyword evidence="10" id="KW-1185">Reference proteome</keyword>
<dbReference type="PANTHER" id="PTHR22550">
    <property type="entry name" value="SPORE GERMINATION PROTEIN"/>
    <property type="match status" value="1"/>
</dbReference>
<dbReference type="EMBL" id="JAENIJ010000019">
    <property type="protein sequence ID" value="MBK1883232.1"/>
    <property type="molecule type" value="Genomic_DNA"/>
</dbReference>
<keyword evidence="2 7" id="KW-0812">Transmembrane</keyword>
<evidence type="ECO:0000313" key="10">
    <source>
        <dbReference type="Proteomes" id="UP000603141"/>
    </source>
</evidence>
<dbReference type="PANTHER" id="PTHR22550:SF5">
    <property type="entry name" value="LEUCINE ZIPPER PROTEIN 4"/>
    <property type="match status" value="1"/>
</dbReference>
<dbReference type="Gene3D" id="3.40.50.410">
    <property type="entry name" value="von Willebrand factor, type A domain"/>
    <property type="match status" value="1"/>
</dbReference>
<feature type="compositionally biased region" description="Acidic residues" evidence="6">
    <location>
        <begin position="562"/>
        <end position="571"/>
    </location>
</feature>
<evidence type="ECO:0000256" key="3">
    <source>
        <dbReference type="ARBA" id="ARBA00022989"/>
    </source>
</evidence>
<evidence type="ECO:0000313" key="9">
    <source>
        <dbReference type="EMBL" id="MBK1883232.1"/>
    </source>
</evidence>
<dbReference type="InterPro" id="IPR002035">
    <property type="entry name" value="VWF_A"/>
</dbReference>
<dbReference type="Proteomes" id="UP000603141">
    <property type="component" value="Unassembled WGS sequence"/>
</dbReference>
<comment type="caution">
    <text evidence="9">The sequence shown here is derived from an EMBL/GenBank/DDBJ whole genome shotgun (WGS) entry which is preliminary data.</text>
</comment>
<name>A0A934S6Q0_9BACT</name>
<feature type="compositionally biased region" description="Basic and acidic residues" evidence="6">
    <location>
        <begin position="580"/>
        <end position="634"/>
    </location>
</feature>
<keyword evidence="5" id="KW-0175">Coiled coil</keyword>
<proteinExistence type="predicted"/>
<feature type="region of interest" description="Disordered" evidence="6">
    <location>
        <begin position="541"/>
        <end position="651"/>
    </location>
</feature>
<sequence length="651" mass="72069">MLTLAHPAWLLLLLLLPLFAVLALLVFRLRKRHWDAFVAPRLRGALIRRSSSIPRWVSLFLLLAGSACLIGALSRPQGDAGTRTETAQGRNVLIALDLSRSMRVTDVKPDRLGQAKVIIYELLEKLNNDRIGLIGFAGQANIYAPLTVDHEAVRETVEQIDETWPPEGGSNLTKALELSIKTLKQTGQNNNTLVILSDGEENEGEVDSLIQEAERAGVCIFSIGIGTDDGGFVPNPDYPNNRMLDRNGQPVLSVLHNEVMQKLANGTNGRHAIAGTGANIPEMVAATVEQMDTFELKGRERRVIVEYYQWLLFPGIIFLILSVVLGTRWRALKPHTMTATAALVFGLLFFSNQPVRADEVKDAKQALKQGKLKEAQKDYKKLADESTNREQAAKFRVGEGTAAYRGDDFRSARGAFSQSLLSDDPKVRAGGHIGMGNTLFQLGWQGLADETYPEESQQPPDLNKFKELVLKRLAAMQKSDLQDEGDTQDFIRIDSLMANWADAIRHYRSALDDDPGNARARHNSETTMIYLKKLQEILKEEQEKAKQAMPQIIPGQGPPQEGEGDDGDNPDGENGNGDQEGNHGKGDKQSDKDGNGDKKKDDKDGEDGKDKGDPNESAEERARRLLKENSDLEKGPLNPGRYRENSPEKDW</sequence>
<keyword evidence="4 7" id="KW-0472">Membrane</keyword>
<dbReference type="SUPFAM" id="SSF48452">
    <property type="entry name" value="TPR-like"/>
    <property type="match status" value="1"/>
</dbReference>
<evidence type="ECO:0000256" key="1">
    <source>
        <dbReference type="ARBA" id="ARBA00022475"/>
    </source>
</evidence>
<evidence type="ECO:0000259" key="8">
    <source>
        <dbReference type="PROSITE" id="PS50234"/>
    </source>
</evidence>